<protein>
    <submittedName>
        <fullName evidence="2">Unnamed protein product</fullName>
    </submittedName>
</protein>
<dbReference type="EMBL" id="BSXU01001183">
    <property type="protein sequence ID" value="GMG24736.1"/>
    <property type="molecule type" value="Genomic_DNA"/>
</dbReference>
<feature type="region of interest" description="Disordered" evidence="1">
    <location>
        <begin position="151"/>
        <end position="187"/>
    </location>
</feature>
<dbReference type="AlphaFoldDB" id="A0A9W7DFB7"/>
<organism evidence="2 3">
    <name type="scientific">Ambrosiozyma monospora</name>
    <name type="common">Yeast</name>
    <name type="synonym">Endomycopsis monosporus</name>
    <dbReference type="NCBI Taxonomy" id="43982"/>
    <lineage>
        <taxon>Eukaryota</taxon>
        <taxon>Fungi</taxon>
        <taxon>Dikarya</taxon>
        <taxon>Ascomycota</taxon>
        <taxon>Saccharomycotina</taxon>
        <taxon>Pichiomycetes</taxon>
        <taxon>Pichiales</taxon>
        <taxon>Pichiaceae</taxon>
        <taxon>Ambrosiozyma</taxon>
    </lineage>
</organism>
<evidence type="ECO:0000256" key="1">
    <source>
        <dbReference type="SAM" id="MobiDB-lite"/>
    </source>
</evidence>
<evidence type="ECO:0000313" key="3">
    <source>
        <dbReference type="Proteomes" id="UP001165063"/>
    </source>
</evidence>
<feature type="region of interest" description="Disordered" evidence="1">
    <location>
        <begin position="123"/>
        <end position="142"/>
    </location>
</feature>
<feature type="compositionally biased region" description="Pro residues" evidence="1">
    <location>
        <begin position="129"/>
        <end position="142"/>
    </location>
</feature>
<name>A0A9W7DFB7_AMBMO</name>
<comment type="caution">
    <text evidence="2">The sequence shown here is derived from an EMBL/GenBank/DDBJ whole genome shotgun (WGS) entry which is preliminary data.</text>
</comment>
<gene>
    <name evidence="2" type="ORF">Amon01_000299000</name>
</gene>
<proteinExistence type="predicted"/>
<reference evidence="2" key="1">
    <citation type="submission" date="2023-04" db="EMBL/GenBank/DDBJ databases">
        <title>Ambrosiozyma monospora NBRC 1965.</title>
        <authorList>
            <person name="Ichikawa N."/>
            <person name="Sato H."/>
            <person name="Tonouchi N."/>
        </authorList>
    </citation>
    <scope>NUCLEOTIDE SEQUENCE</scope>
    <source>
        <strain evidence="2">NBRC 1965</strain>
    </source>
</reference>
<feature type="compositionally biased region" description="Basic and acidic residues" evidence="1">
    <location>
        <begin position="166"/>
        <end position="182"/>
    </location>
</feature>
<keyword evidence="3" id="KW-1185">Reference proteome</keyword>
<sequence>MHNFPNILEEQPGTYDYYISRYSFLLSQIGKVPEVANYLTEKEVTRHCLKSFMSSRHTKSVTKLLQLRGVSSHSFHRFNDMKEELIEAIQRTDKKHQMMLKGQVQSALMPKFSAVKSTKNICKRKPVSAPAPAPAPTPVPTTIPVPEKVAVSKKQGSPLTKSAVPKKVEANNKTEHESESKSPKCKKTNKKKLDYFNDNVVSGITTLLVTEAAKEPLSPYDTGVFTASDKQPLKPDDTIFKAYRDEAKKPSAVPSHLLSLFTDVESNEVRVGSSSGWTPETLYCYTPEYRARALLGCL</sequence>
<evidence type="ECO:0000313" key="2">
    <source>
        <dbReference type="EMBL" id="GMG24736.1"/>
    </source>
</evidence>
<dbReference type="Proteomes" id="UP001165063">
    <property type="component" value="Unassembled WGS sequence"/>
</dbReference>
<accession>A0A9W7DFB7</accession>